<dbReference type="EMBL" id="JABFTP020000103">
    <property type="protein sequence ID" value="KAL3278142.1"/>
    <property type="molecule type" value="Genomic_DNA"/>
</dbReference>
<evidence type="ECO:0000313" key="1">
    <source>
        <dbReference type="EMBL" id="KAL3278142.1"/>
    </source>
</evidence>
<evidence type="ECO:0000313" key="2">
    <source>
        <dbReference type="Proteomes" id="UP001516400"/>
    </source>
</evidence>
<dbReference type="AlphaFoldDB" id="A0ABD2NID8"/>
<protein>
    <submittedName>
        <fullName evidence="1">Uncharacterized protein</fullName>
    </submittedName>
</protein>
<organism evidence="1 2">
    <name type="scientific">Cryptolaemus montrouzieri</name>
    <dbReference type="NCBI Taxonomy" id="559131"/>
    <lineage>
        <taxon>Eukaryota</taxon>
        <taxon>Metazoa</taxon>
        <taxon>Ecdysozoa</taxon>
        <taxon>Arthropoda</taxon>
        <taxon>Hexapoda</taxon>
        <taxon>Insecta</taxon>
        <taxon>Pterygota</taxon>
        <taxon>Neoptera</taxon>
        <taxon>Endopterygota</taxon>
        <taxon>Coleoptera</taxon>
        <taxon>Polyphaga</taxon>
        <taxon>Cucujiformia</taxon>
        <taxon>Coccinelloidea</taxon>
        <taxon>Coccinellidae</taxon>
        <taxon>Scymninae</taxon>
        <taxon>Scymnini</taxon>
        <taxon>Cryptolaemus</taxon>
    </lineage>
</organism>
<dbReference type="Proteomes" id="UP001516400">
    <property type="component" value="Unassembled WGS sequence"/>
</dbReference>
<proteinExistence type="predicted"/>
<name>A0ABD2NID8_9CUCU</name>
<gene>
    <name evidence="1" type="ORF">HHI36_013485</name>
</gene>
<accession>A0ABD2NID8</accession>
<sequence>MIRHKKSKRQRYTRRKNEADIWLIELLEFFVRKTEEKGKKFESHLISSNNVFKYLRSTMCTEVATLNLKDNSGNLCKSPVEVANVLADFFTASFTSEPNQLPNSTTPRNLNELCDIEFTPSLVV</sequence>
<comment type="caution">
    <text evidence="1">The sequence shown here is derived from an EMBL/GenBank/DDBJ whole genome shotgun (WGS) entry which is preliminary data.</text>
</comment>
<reference evidence="1 2" key="1">
    <citation type="journal article" date="2021" name="BMC Biol.">
        <title>Horizontally acquired antibacterial genes associated with adaptive radiation of ladybird beetles.</title>
        <authorList>
            <person name="Li H.S."/>
            <person name="Tang X.F."/>
            <person name="Huang Y.H."/>
            <person name="Xu Z.Y."/>
            <person name="Chen M.L."/>
            <person name="Du X.Y."/>
            <person name="Qiu B.Y."/>
            <person name="Chen P.T."/>
            <person name="Zhang W."/>
            <person name="Slipinski A."/>
            <person name="Escalona H.E."/>
            <person name="Waterhouse R.M."/>
            <person name="Zwick A."/>
            <person name="Pang H."/>
        </authorList>
    </citation>
    <scope>NUCLEOTIDE SEQUENCE [LARGE SCALE GENOMIC DNA]</scope>
    <source>
        <strain evidence="1">SYSU2018</strain>
    </source>
</reference>
<keyword evidence="2" id="KW-1185">Reference proteome</keyword>